<evidence type="ECO:0000256" key="1">
    <source>
        <dbReference type="SAM" id="MobiDB-lite"/>
    </source>
</evidence>
<keyword evidence="2" id="KW-0378">Hydrolase</keyword>
<protein>
    <submittedName>
        <fullName evidence="2">NUDIX hydrolase</fullName>
    </submittedName>
</protein>
<dbReference type="Proteomes" id="UP000003250">
    <property type="component" value="Unassembled WGS sequence"/>
</dbReference>
<dbReference type="EMBL" id="AHAM01000149">
    <property type="protein sequence ID" value="EHK55706.1"/>
    <property type="molecule type" value="Genomic_DNA"/>
</dbReference>
<sequence>MDAETHAGASVPKGLVDDREGELAASQRAIVEEIGTRIRGRFERIGKDKQRGGKIIIA</sequence>
<dbReference type="AlphaFoldDB" id="H0HU70"/>
<accession>H0HU70</accession>
<reference evidence="2 3" key="1">
    <citation type="journal article" date="2012" name="J. Bacteriol.">
        <title>Draft Genome Sequence of Mesorhizobium alhagi CCNWXJ12-2T, a Novel Salt-Resistant Species Isolated from the Desert of Northwestern China.</title>
        <authorList>
            <person name="Zhou M."/>
            <person name="Chen W."/>
            <person name="Chen H."/>
            <person name="Wei G."/>
        </authorList>
    </citation>
    <scope>NUCLEOTIDE SEQUENCE [LARGE SCALE GENOMIC DNA]</scope>
    <source>
        <strain evidence="2 3">CCNWXJ12-2</strain>
    </source>
</reference>
<dbReference type="PATRIC" id="fig|1107882.3.peg.3631"/>
<dbReference type="RefSeq" id="WP_008837330.1">
    <property type="nucleotide sequence ID" value="NZ_AHAM01000149.1"/>
</dbReference>
<evidence type="ECO:0000313" key="3">
    <source>
        <dbReference type="Proteomes" id="UP000003250"/>
    </source>
</evidence>
<organism evidence="2 3">
    <name type="scientific">Mesorhizobium alhagi CCNWXJ12-2</name>
    <dbReference type="NCBI Taxonomy" id="1107882"/>
    <lineage>
        <taxon>Bacteria</taxon>
        <taxon>Pseudomonadati</taxon>
        <taxon>Pseudomonadota</taxon>
        <taxon>Alphaproteobacteria</taxon>
        <taxon>Hyphomicrobiales</taxon>
        <taxon>Phyllobacteriaceae</taxon>
        <taxon>Allomesorhizobium</taxon>
    </lineage>
</organism>
<name>H0HU70_9HYPH</name>
<gene>
    <name evidence="2" type="ORF">MAXJ12_18558</name>
</gene>
<evidence type="ECO:0000313" key="2">
    <source>
        <dbReference type="EMBL" id="EHK55706.1"/>
    </source>
</evidence>
<proteinExistence type="predicted"/>
<keyword evidence="3" id="KW-1185">Reference proteome</keyword>
<feature type="region of interest" description="Disordered" evidence="1">
    <location>
        <begin position="1"/>
        <end position="20"/>
    </location>
</feature>
<dbReference type="GO" id="GO:0016787">
    <property type="term" value="F:hydrolase activity"/>
    <property type="evidence" value="ECO:0007669"/>
    <property type="project" value="UniProtKB-KW"/>
</dbReference>